<dbReference type="Gene3D" id="2.40.100.10">
    <property type="entry name" value="Cyclophilin-like"/>
    <property type="match status" value="1"/>
</dbReference>
<proteinExistence type="inferred from homology"/>
<dbReference type="InterPro" id="IPR002130">
    <property type="entry name" value="Cyclophilin-type_PPIase_dom"/>
</dbReference>
<comment type="similarity">
    <text evidence="4">Belongs to the cyclophilin-type PPIase family. CWC27 subfamily.</text>
</comment>
<feature type="region of interest" description="Disordered" evidence="5">
    <location>
        <begin position="222"/>
        <end position="245"/>
    </location>
</feature>
<dbReference type="STRING" id="2163413.A0A4P6XID4"/>
<dbReference type="InterPro" id="IPR044666">
    <property type="entry name" value="Cyclophilin_A-like"/>
</dbReference>
<accession>A0A4P6XID4</accession>
<evidence type="ECO:0000313" key="8">
    <source>
        <dbReference type="Proteomes" id="UP000292447"/>
    </source>
</evidence>
<feature type="domain" description="PPIase cyclophilin-type" evidence="6">
    <location>
        <begin position="16"/>
        <end position="153"/>
    </location>
</feature>
<organism evidence="7 8">
    <name type="scientific">Metschnikowia aff. pulcherrima</name>
    <dbReference type="NCBI Taxonomy" id="2163413"/>
    <lineage>
        <taxon>Eukaryota</taxon>
        <taxon>Fungi</taxon>
        <taxon>Dikarya</taxon>
        <taxon>Ascomycota</taxon>
        <taxon>Saccharomycotina</taxon>
        <taxon>Pichiomycetes</taxon>
        <taxon>Metschnikowiaceae</taxon>
        <taxon>Metschnikowia</taxon>
    </lineage>
</organism>
<comment type="subcellular location">
    <subcellularLocation>
        <location evidence="2">Nucleus</location>
    </subcellularLocation>
</comment>
<name>A0A4P6XID4_9ASCO</name>
<evidence type="ECO:0000256" key="4">
    <source>
        <dbReference type="ARBA" id="ARBA00038509"/>
    </source>
</evidence>
<dbReference type="PANTHER" id="PTHR45625">
    <property type="entry name" value="PEPTIDYL-PROLYL CIS-TRANS ISOMERASE-RELATED"/>
    <property type="match status" value="1"/>
</dbReference>
<dbReference type="PANTHER" id="PTHR45625:SF6">
    <property type="entry name" value="SPLICEOSOME-ASSOCIATED PROTEIN CWC27 HOMOLOG"/>
    <property type="match status" value="1"/>
</dbReference>
<dbReference type="GO" id="GO:0003755">
    <property type="term" value="F:peptidyl-prolyl cis-trans isomerase activity"/>
    <property type="evidence" value="ECO:0007669"/>
    <property type="project" value="UniProtKB-EC"/>
</dbReference>
<evidence type="ECO:0000259" key="6">
    <source>
        <dbReference type="PROSITE" id="PS50072"/>
    </source>
</evidence>
<comment type="catalytic activity">
    <reaction evidence="1">
        <text>[protein]-peptidylproline (omega=180) = [protein]-peptidylproline (omega=0)</text>
        <dbReference type="Rhea" id="RHEA:16237"/>
        <dbReference type="Rhea" id="RHEA-COMP:10747"/>
        <dbReference type="Rhea" id="RHEA-COMP:10748"/>
        <dbReference type="ChEBI" id="CHEBI:83833"/>
        <dbReference type="ChEBI" id="CHEBI:83834"/>
        <dbReference type="EC" id="5.2.1.8"/>
    </reaction>
</comment>
<keyword evidence="7" id="KW-0413">Isomerase</keyword>
<evidence type="ECO:0000313" key="7">
    <source>
        <dbReference type="EMBL" id="QBM87032.1"/>
    </source>
</evidence>
<dbReference type="AlphaFoldDB" id="A0A4P6XID4"/>
<dbReference type="SUPFAM" id="SSF50891">
    <property type="entry name" value="Cyclophilin-like"/>
    <property type="match status" value="1"/>
</dbReference>
<evidence type="ECO:0000256" key="5">
    <source>
        <dbReference type="SAM" id="MobiDB-lite"/>
    </source>
</evidence>
<feature type="compositionally biased region" description="Polar residues" evidence="5">
    <location>
        <begin position="227"/>
        <end position="245"/>
    </location>
</feature>
<sequence length="326" mass="36341">MDIKPTARVTLVTTKGTIETELYAKELPLLCKEFLKNCINKNYVGLEFAKVLPGLIETLQLANATECKREKNARLKFKPRGAIGLLRVEGTKMSSASGFFISLDPPSNYDSNYVFIGNVVGDSIYNVVKIKDSELSPGSERPLYPVKITDCQVTESYFGDLKERAPVMDEPINRKKQKPAVMLAYDEDIDEEDDNVQPFVVKPAHELLIKKNEGKMNESVNKGRENAASNQVAKSPLNPVSSPLTSAPIERATAVLDQDTNDDIQSAPDNNSEAELVTLHDTGEHSLPHKSKVVRDQSIDPYDPNLDFSDDDISYETLRKHKFICH</sequence>
<protein>
    <submittedName>
        <fullName evidence="7">Peptidylprolyl isomerase/peptidyl-prolyl cis-trans isomerase SDCCAG10</fullName>
    </submittedName>
</protein>
<evidence type="ECO:0000256" key="2">
    <source>
        <dbReference type="ARBA" id="ARBA00004123"/>
    </source>
</evidence>
<evidence type="ECO:0000256" key="3">
    <source>
        <dbReference type="ARBA" id="ARBA00023242"/>
    </source>
</evidence>
<reference evidence="8" key="1">
    <citation type="submission" date="2019-03" db="EMBL/GenBank/DDBJ databases">
        <title>Snf2 controls pulcherriminic acid biosynthesis and connects pigmentation and antifungal activity of the yeast Metschnikowia pulcherrima.</title>
        <authorList>
            <person name="Gore-Lloyd D."/>
            <person name="Sumann I."/>
            <person name="Brachmann A.O."/>
            <person name="Schneeberger K."/>
            <person name="Ortiz-Merino R.A."/>
            <person name="Moreno-Beltran M."/>
            <person name="Schlaefli M."/>
            <person name="Kirner P."/>
            <person name="Santos Kron A."/>
            <person name="Wolfe K.H."/>
            <person name="Piel J."/>
            <person name="Ahrens C.H."/>
            <person name="Henk D."/>
            <person name="Freimoser F.M."/>
        </authorList>
    </citation>
    <scope>NUCLEOTIDE SEQUENCE [LARGE SCALE GENOMIC DNA]</scope>
    <source>
        <strain evidence="8">APC 1.2</strain>
    </source>
</reference>
<dbReference type="PROSITE" id="PS50072">
    <property type="entry name" value="CSA_PPIASE_2"/>
    <property type="match status" value="1"/>
</dbReference>
<dbReference type="GO" id="GO:0071013">
    <property type="term" value="C:catalytic step 2 spliceosome"/>
    <property type="evidence" value="ECO:0007669"/>
    <property type="project" value="TreeGrafter"/>
</dbReference>
<dbReference type="Pfam" id="PF00160">
    <property type="entry name" value="Pro_isomerase"/>
    <property type="match status" value="1"/>
</dbReference>
<evidence type="ECO:0000256" key="1">
    <source>
        <dbReference type="ARBA" id="ARBA00000971"/>
    </source>
</evidence>
<keyword evidence="3" id="KW-0539">Nucleus</keyword>
<dbReference type="InterPro" id="IPR029000">
    <property type="entry name" value="Cyclophilin-like_dom_sf"/>
</dbReference>
<gene>
    <name evidence="7" type="primary">MPUL0B02280</name>
    <name evidence="7" type="ORF">METSCH_B02280</name>
</gene>
<dbReference type="EMBL" id="CP034457">
    <property type="protein sequence ID" value="QBM87032.1"/>
    <property type="molecule type" value="Genomic_DNA"/>
</dbReference>
<keyword evidence="8" id="KW-1185">Reference proteome</keyword>
<dbReference type="Proteomes" id="UP000292447">
    <property type="component" value="Chromosome II"/>
</dbReference>